<name>A0A6A4GT71_9AGAR</name>
<gene>
    <name evidence="2" type="ORF">BT96DRAFT_947693</name>
</gene>
<protein>
    <submittedName>
        <fullName evidence="2">Uncharacterized protein</fullName>
    </submittedName>
</protein>
<accession>A0A6A4GT71</accession>
<evidence type="ECO:0000256" key="1">
    <source>
        <dbReference type="SAM" id="MobiDB-lite"/>
    </source>
</evidence>
<sequence length="152" mass="16865">MLQNFLKKNSKNNSFTAYFENESTSFRGVVLTKAQKQATYTKWILKETWVSMTLDIFTAVGTQMSSGSRLHTTLGTPMGFCLDSPIGMNSPISWFKHSNSFIIPASQSQTRFKPQETNGTSQDSSNQWTGQVQTRAPAGLQALLQNGFQGPN</sequence>
<proteinExistence type="predicted"/>
<keyword evidence="3" id="KW-1185">Reference proteome</keyword>
<feature type="region of interest" description="Disordered" evidence="1">
    <location>
        <begin position="109"/>
        <end position="132"/>
    </location>
</feature>
<dbReference type="Proteomes" id="UP000799118">
    <property type="component" value="Unassembled WGS sequence"/>
</dbReference>
<dbReference type="EMBL" id="ML769749">
    <property type="protein sequence ID" value="KAE9388334.1"/>
    <property type="molecule type" value="Genomic_DNA"/>
</dbReference>
<dbReference type="AlphaFoldDB" id="A0A6A4GT71"/>
<evidence type="ECO:0000313" key="2">
    <source>
        <dbReference type="EMBL" id="KAE9388334.1"/>
    </source>
</evidence>
<evidence type="ECO:0000313" key="3">
    <source>
        <dbReference type="Proteomes" id="UP000799118"/>
    </source>
</evidence>
<organism evidence="2 3">
    <name type="scientific">Gymnopus androsaceus JB14</name>
    <dbReference type="NCBI Taxonomy" id="1447944"/>
    <lineage>
        <taxon>Eukaryota</taxon>
        <taxon>Fungi</taxon>
        <taxon>Dikarya</taxon>
        <taxon>Basidiomycota</taxon>
        <taxon>Agaricomycotina</taxon>
        <taxon>Agaricomycetes</taxon>
        <taxon>Agaricomycetidae</taxon>
        <taxon>Agaricales</taxon>
        <taxon>Marasmiineae</taxon>
        <taxon>Omphalotaceae</taxon>
        <taxon>Gymnopus</taxon>
    </lineage>
</organism>
<reference evidence="2" key="1">
    <citation type="journal article" date="2019" name="Environ. Microbiol.">
        <title>Fungal ecological strategies reflected in gene transcription - a case study of two litter decomposers.</title>
        <authorList>
            <person name="Barbi F."/>
            <person name="Kohler A."/>
            <person name="Barry K."/>
            <person name="Baskaran P."/>
            <person name="Daum C."/>
            <person name="Fauchery L."/>
            <person name="Ihrmark K."/>
            <person name="Kuo A."/>
            <person name="LaButti K."/>
            <person name="Lipzen A."/>
            <person name="Morin E."/>
            <person name="Grigoriev I.V."/>
            <person name="Henrissat B."/>
            <person name="Lindahl B."/>
            <person name="Martin F."/>
        </authorList>
    </citation>
    <scope>NUCLEOTIDE SEQUENCE</scope>
    <source>
        <strain evidence="2">JB14</strain>
    </source>
</reference>